<evidence type="ECO:0000313" key="1">
    <source>
        <dbReference type="EMBL" id="UYV69182.1"/>
    </source>
</evidence>
<gene>
    <name evidence="1" type="ORF">LAZ67_6002684</name>
</gene>
<protein>
    <submittedName>
        <fullName evidence="1">Uncharacterized protein</fullName>
    </submittedName>
</protein>
<proteinExistence type="predicted"/>
<sequence length="145" mass="16290">MVVELGYLTRNYFARTRGAITAKRRPEMTVVGERIWASHMDNCMRPADMSGNLLIYSCVRSRRGELEAVCLLLPHQSLTPLTQLPIPTARRELVEFSIGNKVEWSELETDHSPTGTDNAESRTYVTTRGLPSEFCARTSSLVIST</sequence>
<name>A0ABY6KMY8_9ARAC</name>
<evidence type="ECO:0000313" key="2">
    <source>
        <dbReference type="Proteomes" id="UP001235939"/>
    </source>
</evidence>
<dbReference type="Proteomes" id="UP001235939">
    <property type="component" value="Chromosome 06"/>
</dbReference>
<keyword evidence="2" id="KW-1185">Reference proteome</keyword>
<organism evidence="1 2">
    <name type="scientific">Cordylochernes scorpioides</name>
    <dbReference type="NCBI Taxonomy" id="51811"/>
    <lineage>
        <taxon>Eukaryota</taxon>
        <taxon>Metazoa</taxon>
        <taxon>Ecdysozoa</taxon>
        <taxon>Arthropoda</taxon>
        <taxon>Chelicerata</taxon>
        <taxon>Arachnida</taxon>
        <taxon>Pseudoscorpiones</taxon>
        <taxon>Cheliferoidea</taxon>
        <taxon>Chernetidae</taxon>
        <taxon>Cordylochernes</taxon>
    </lineage>
</organism>
<dbReference type="EMBL" id="CP092868">
    <property type="protein sequence ID" value="UYV69182.1"/>
    <property type="molecule type" value="Genomic_DNA"/>
</dbReference>
<reference evidence="1 2" key="1">
    <citation type="submission" date="2022-01" db="EMBL/GenBank/DDBJ databases">
        <title>A chromosomal length assembly of Cordylochernes scorpioides.</title>
        <authorList>
            <person name="Zeh D."/>
            <person name="Zeh J."/>
        </authorList>
    </citation>
    <scope>NUCLEOTIDE SEQUENCE [LARGE SCALE GENOMIC DNA]</scope>
    <source>
        <strain evidence="1">IN4F17</strain>
        <tissue evidence="1">Whole Body</tissue>
    </source>
</reference>
<accession>A0ABY6KMY8</accession>